<dbReference type="Gene3D" id="1.25.40.20">
    <property type="entry name" value="Ankyrin repeat-containing domain"/>
    <property type="match status" value="2"/>
</dbReference>
<keyword evidence="1" id="KW-0677">Repeat</keyword>
<feature type="repeat" description="ANK" evidence="3">
    <location>
        <begin position="173"/>
        <end position="205"/>
    </location>
</feature>
<dbReference type="AlphaFoldDB" id="A0AAX4JN62"/>
<dbReference type="RefSeq" id="XP_066073106.1">
    <property type="nucleotide sequence ID" value="XM_066217009.1"/>
</dbReference>
<organism evidence="5 6">
    <name type="scientific">Kwoniella dendrophila CBS 6074</name>
    <dbReference type="NCBI Taxonomy" id="1295534"/>
    <lineage>
        <taxon>Eukaryota</taxon>
        <taxon>Fungi</taxon>
        <taxon>Dikarya</taxon>
        <taxon>Basidiomycota</taxon>
        <taxon>Agaricomycotina</taxon>
        <taxon>Tremellomycetes</taxon>
        <taxon>Tremellales</taxon>
        <taxon>Cryptococcaceae</taxon>
        <taxon>Kwoniella</taxon>
    </lineage>
</organism>
<accession>A0AAX4JN62</accession>
<feature type="repeat" description="ANK" evidence="3">
    <location>
        <begin position="206"/>
        <end position="232"/>
    </location>
</feature>
<dbReference type="Proteomes" id="UP001355207">
    <property type="component" value="Chromosome 1"/>
</dbReference>
<gene>
    <name evidence="5" type="ORF">L201_001216</name>
</gene>
<dbReference type="InterPro" id="IPR036770">
    <property type="entry name" value="Ankyrin_rpt-contain_sf"/>
</dbReference>
<feature type="compositionally biased region" description="Polar residues" evidence="4">
    <location>
        <begin position="479"/>
        <end position="498"/>
    </location>
</feature>
<feature type="compositionally biased region" description="Polar residues" evidence="4">
    <location>
        <begin position="426"/>
        <end position="442"/>
    </location>
</feature>
<dbReference type="InterPro" id="IPR002110">
    <property type="entry name" value="Ankyrin_rpt"/>
</dbReference>
<feature type="compositionally biased region" description="Low complexity" evidence="4">
    <location>
        <begin position="357"/>
        <end position="367"/>
    </location>
</feature>
<keyword evidence="2 3" id="KW-0040">ANK repeat</keyword>
<dbReference type="SUPFAM" id="SSF48403">
    <property type="entry name" value="Ankyrin repeat"/>
    <property type="match status" value="1"/>
</dbReference>
<evidence type="ECO:0000313" key="6">
    <source>
        <dbReference type="Proteomes" id="UP001355207"/>
    </source>
</evidence>
<evidence type="ECO:0000256" key="3">
    <source>
        <dbReference type="PROSITE-ProRule" id="PRU00023"/>
    </source>
</evidence>
<feature type="region of interest" description="Disordered" evidence="4">
    <location>
        <begin position="273"/>
        <end position="378"/>
    </location>
</feature>
<dbReference type="SMART" id="SM00248">
    <property type="entry name" value="ANK"/>
    <property type="match status" value="4"/>
</dbReference>
<feature type="region of interest" description="Disordered" evidence="4">
    <location>
        <begin position="415"/>
        <end position="540"/>
    </location>
</feature>
<feature type="compositionally biased region" description="Low complexity" evidence="4">
    <location>
        <begin position="453"/>
        <end position="478"/>
    </location>
</feature>
<feature type="compositionally biased region" description="Polar residues" evidence="4">
    <location>
        <begin position="290"/>
        <end position="312"/>
    </location>
</feature>
<dbReference type="GeneID" id="91091888"/>
<feature type="compositionally biased region" description="Basic and acidic residues" evidence="4">
    <location>
        <begin position="273"/>
        <end position="289"/>
    </location>
</feature>
<evidence type="ECO:0000313" key="5">
    <source>
        <dbReference type="EMBL" id="WWC86343.1"/>
    </source>
</evidence>
<dbReference type="InterPro" id="IPR050889">
    <property type="entry name" value="Dendritic_Spine_Reg/Scaffold"/>
</dbReference>
<evidence type="ECO:0000256" key="4">
    <source>
        <dbReference type="SAM" id="MobiDB-lite"/>
    </source>
</evidence>
<dbReference type="PROSITE" id="PS50088">
    <property type="entry name" value="ANK_REPEAT"/>
    <property type="match status" value="2"/>
</dbReference>
<protein>
    <recommendedName>
        <fullName evidence="7">Ankyrin</fullName>
    </recommendedName>
</protein>
<dbReference type="EMBL" id="CP144098">
    <property type="protein sequence ID" value="WWC86343.1"/>
    <property type="molecule type" value="Genomic_DNA"/>
</dbReference>
<sequence length="540" mass="60153">MLISAHKESQPLATSSHIKTITPKLDVVRKPSNRVRQAVRDNNVSLLTRLQHKTDLRNTDKNRLTSLSWAALEGSLEVFEWLLLDYGHDDQELSRDGDNNTILHLLASIPSLSISPFNHLLTNALTSSGSTSNYSSSNGFNNKSYEEKSFISLRMTELYFTLFPFLLDWSNSGGKTSLHVASQCGNYKFINLLYNLGADLNLTDLQGNTPLHYAFAFGHLKTIKILLEKNSSSSTGFTSFTRNFEGFTPLDFSYNNDILKEVSIFQKELKLNNEEERRKQSQQKNRDQRPSFSSYTTNNFNVNVHGESTNYNGHRRIRSTSLTSSIADNTSNSASNSNLGSSSYSSQPGRYIDQIPQQQQQQQQQFQNHPPLPTQGLAERTSSLPMSRYNSSTSQNDSLYSRDQQSINTAISRPNIQQSSSSQQSLNFPHPQSISGPANPQTVLGRPTPPPLHSSSSTSNTYIPYDDQSRPSNSRSPSMPANLSNKSNVSMVQPQGSDNGLPIPIPKEGVMMGSVMRRANSAQPGSSSIDFSRNDQDYRV</sequence>
<feature type="compositionally biased region" description="Low complexity" evidence="4">
    <location>
        <begin position="319"/>
        <end position="346"/>
    </location>
</feature>
<evidence type="ECO:0000256" key="2">
    <source>
        <dbReference type="ARBA" id="ARBA00023043"/>
    </source>
</evidence>
<proteinExistence type="predicted"/>
<reference evidence="5 6" key="1">
    <citation type="submission" date="2024-01" db="EMBL/GenBank/DDBJ databases">
        <title>Comparative genomics of Cryptococcus and Kwoniella reveals pathogenesis evolution and contrasting modes of karyotype evolution via chromosome fusion or intercentromeric recombination.</title>
        <authorList>
            <person name="Coelho M.A."/>
            <person name="David-Palma M."/>
            <person name="Shea T."/>
            <person name="Bowers K."/>
            <person name="McGinley-Smith S."/>
            <person name="Mohammad A.W."/>
            <person name="Gnirke A."/>
            <person name="Yurkov A.M."/>
            <person name="Nowrousian M."/>
            <person name="Sun S."/>
            <person name="Cuomo C.A."/>
            <person name="Heitman J."/>
        </authorList>
    </citation>
    <scope>NUCLEOTIDE SEQUENCE [LARGE SCALE GENOMIC DNA]</scope>
    <source>
        <strain evidence="5 6">CBS 6074</strain>
    </source>
</reference>
<dbReference type="PANTHER" id="PTHR24166:SF48">
    <property type="entry name" value="PROTEIN VAPYRIN"/>
    <property type="match status" value="1"/>
</dbReference>
<keyword evidence="6" id="KW-1185">Reference proteome</keyword>
<dbReference type="PROSITE" id="PS50297">
    <property type="entry name" value="ANK_REP_REGION"/>
    <property type="match status" value="2"/>
</dbReference>
<name>A0AAX4JN62_9TREE</name>
<feature type="compositionally biased region" description="Polar residues" evidence="4">
    <location>
        <begin position="520"/>
        <end position="531"/>
    </location>
</feature>
<evidence type="ECO:0008006" key="7">
    <source>
        <dbReference type="Google" id="ProtNLM"/>
    </source>
</evidence>
<dbReference type="PANTHER" id="PTHR24166">
    <property type="entry name" value="ROLLING PEBBLES, ISOFORM B"/>
    <property type="match status" value="1"/>
</dbReference>
<evidence type="ECO:0000256" key="1">
    <source>
        <dbReference type="ARBA" id="ARBA00022737"/>
    </source>
</evidence>
<dbReference type="Pfam" id="PF12796">
    <property type="entry name" value="Ank_2"/>
    <property type="match status" value="1"/>
</dbReference>